<dbReference type="InterPro" id="IPR009078">
    <property type="entry name" value="Ferritin-like_SF"/>
</dbReference>
<evidence type="ECO:0000313" key="4">
    <source>
        <dbReference type="EMBL" id="MCP8352198.1"/>
    </source>
</evidence>
<dbReference type="PANTHER" id="PTHR42932">
    <property type="entry name" value="GENERAL STRESS PROTEIN 20U"/>
    <property type="match status" value="1"/>
</dbReference>
<dbReference type="CDD" id="cd01043">
    <property type="entry name" value="DPS"/>
    <property type="match status" value="1"/>
</dbReference>
<dbReference type="Proteomes" id="UP001320768">
    <property type="component" value="Unassembled WGS sequence"/>
</dbReference>
<dbReference type="Gene3D" id="1.20.1260.10">
    <property type="match status" value="1"/>
</dbReference>
<comment type="caution">
    <text evidence="4">The sequence shown here is derived from an EMBL/GenBank/DDBJ whole genome shotgun (WGS) entry which is preliminary data.</text>
</comment>
<comment type="similarity">
    <text evidence="1 2">Belongs to the Dps family.</text>
</comment>
<keyword evidence="5" id="KW-1185">Reference proteome</keyword>
<dbReference type="InterPro" id="IPR012347">
    <property type="entry name" value="Ferritin-like"/>
</dbReference>
<evidence type="ECO:0000313" key="5">
    <source>
        <dbReference type="Proteomes" id="UP001320768"/>
    </source>
</evidence>
<reference evidence="4 5" key="1">
    <citation type="journal article" date="2022" name="Nat. Microbiol.">
        <title>The microbiome of a bacterivorous marine choanoflagellate contains a resource-demanding obligate bacterial associate.</title>
        <authorList>
            <person name="Needham D.M."/>
            <person name="Poirier C."/>
            <person name="Bachy C."/>
            <person name="George E.E."/>
            <person name="Wilken S."/>
            <person name="Yung C.C.M."/>
            <person name="Limardo A.J."/>
            <person name="Morando M."/>
            <person name="Sudek L."/>
            <person name="Malmstrom R.R."/>
            <person name="Keeling P.J."/>
            <person name="Santoro A.E."/>
            <person name="Worden A.Z."/>
        </authorList>
    </citation>
    <scope>NUCLEOTIDE SEQUENCE [LARGE SCALE GENOMIC DNA]</scope>
    <source>
        <strain evidence="4 5">Comchoano-2</strain>
    </source>
</reference>
<dbReference type="PRINTS" id="PR01346">
    <property type="entry name" value="HELNAPAPROT"/>
</dbReference>
<dbReference type="RefSeq" id="WP_258569306.1">
    <property type="nucleotide sequence ID" value="NZ_JAKUDN010000002.1"/>
</dbReference>
<name>A0ABT1L734_9GAMM</name>
<evidence type="ECO:0000259" key="3">
    <source>
        <dbReference type="Pfam" id="PF00210"/>
    </source>
</evidence>
<dbReference type="PANTHER" id="PTHR42932:SF3">
    <property type="entry name" value="DNA PROTECTION DURING STARVATION PROTEIN"/>
    <property type="match status" value="1"/>
</dbReference>
<dbReference type="EMBL" id="JAKUDN010000002">
    <property type="protein sequence ID" value="MCP8352198.1"/>
    <property type="molecule type" value="Genomic_DNA"/>
</dbReference>
<proteinExistence type="inferred from homology"/>
<dbReference type="SUPFAM" id="SSF47240">
    <property type="entry name" value="Ferritin-like"/>
    <property type="match status" value="1"/>
</dbReference>
<evidence type="ECO:0000256" key="1">
    <source>
        <dbReference type="ARBA" id="ARBA00009497"/>
    </source>
</evidence>
<dbReference type="PIRSF" id="PIRSF005900">
    <property type="entry name" value="Dps"/>
    <property type="match status" value="1"/>
</dbReference>
<protein>
    <submittedName>
        <fullName evidence="4">DNA starvation/stationary phase protection protein</fullName>
    </submittedName>
</protein>
<gene>
    <name evidence="4" type="ORF">MKS91_02715</name>
</gene>
<dbReference type="Pfam" id="PF00210">
    <property type="entry name" value="Ferritin"/>
    <property type="match status" value="1"/>
</dbReference>
<feature type="domain" description="Ferritin/DPS" evidence="3">
    <location>
        <begin position="11"/>
        <end position="149"/>
    </location>
</feature>
<dbReference type="InterPro" id="IPR008331">
    <property type="entry name" value="Ferritin_DPS_dom"/>
</dbReference>
<organism evidence="4 5">
    <name type="scientific">Candidatus Synchoanobacter obligatus</name>
    <dbReference type="NCBI Taxonomy" id="2919597"/>
    <lineage>
        <taxon>Bacteria</taxon>
        <taxon>Pseudomonadati</taxon>
        <taxon>Pseudomonadota</taxon>
        <taxon>Gammaproteobacteria</taxon>
        <taxon>Candidatus Comchoanobacterales</taxon>
        <taxon>Candidatus Comchoanobacteraceae</taxon>
        <taxon>Candidatus Synchoanobacter</taxon>
    </lineage>
</organism>
<sequence length="150" mass="16996">MALSNSLSSVEALKHVLADSYVLLVKVQNVHWNVEGQTFIAIHKLLDELYEDLGESIDVIAERIRALGENSPAAMSEFVALSRLEEFTSSQKDIRQGVEALVHDYEQMSYLMLEHIEVLEKDNDAGTIDLLTDRIRAVDHFAWLLRSNLD</sequence>
<evidence type="ECO:0000256" key="2">
    <source>
        <dbReference type="RuleBase" id="RU003875"/>
    </source>
</evidence>
<accession>A0ABT1L734</accession>
<dbReference type="InterPro" id="IPR002177">
    <property type="entry name" value="DPS_DNA-bd"/>
</dbReference>